<gene>
    <name evidence="2" type="ORF">B1B_00810</name>
</gene>
<proteinExistence type="predicted"/>
<feature type="non-terminal residue" evidence="2">
    <location>
        <position position="1"/>
    </location>
</feature>
<evidence type="ECO:0000259" key="1">
    <source>
        <dbReference type="Pfam" id="PF13701"/>
    </source>
</evidence>
<accession>T1BYI4</accession>
<dbReference type="Pfam" id="PF13701">
    <property type="entry name" value="DDE_Tnp_1_4"/>
    <property type="match status" value="1"/>
</dbReference>
<evidence type="ECO:0000313" key="2">
    <source>
        <dbReference type="EMBL" id="EQD78276.1"/>
    </source>
</evidence>
<feature type="non-terminal residue" evidence="2">
    <location>
        <position position="153"/>
    </location>
</feature>
<sequence>TFLRAFTFGHIRQLDKVIDTVISRAWALGIGPGAERLVVDMDSTICEVHGKLKQGAGYGYTKKLGYHPLLATRATTGEVLHARMRKGAANTQRGVKRFVAELVARCRRAGSTGEIVLRMDSGSWSKDTISLCERLDVRYVMAIRANTPVVARA</sequence>
<reference evidence="2" key="1">
    <citation type="submission" date="2013-08" db="EMBL/GenBank/DDBJ databases">
        <authorList>
            <person name="Mendez C."/>
            <person name="Richter M."/>
            <person name="Ferrer M."/>
            <person name="Sanchez J."/>
        </authorList>
    </citation>
    <scope>NUCLEOTIDE SEQUENCE</scope>
</reference>
<dbReference type="AlphaFoldDB" id="T1BYI4"/>
<dbReference type="EMBL" id="AUZY01000597">
    <property type="protein sequence ID" value="EQD78276.1"/>
    <property type="molecule type" value="Genomic_DNA"/>
</dbReference>
<protein>
    <submittedName>
        <fullName evidence="2">Transposase IS4 family protein</fullName>
    </submittedName>
</protein>
<dbReference type="InterPro" id="IPR025668">
    <property type="entry name" value="Tnp_DDE_dom"/>
</dbReference>
<comment type="caution">
    <text evidence="2">The sequence shown here is derived from an EMBL/GenBank/DDBJ whole genome shotgun (WGS) entry which is preliminary data.</text>
</comment>
<reference evidence="2" key="2">
    <citation type="journal article" date="2014" name="ISME J.">
        <title>Microbial stratification in low pH oxic and suboxic macroscopic growths along an acid mine drainage.</title>
        <authorList>
            <person name="Mendez-Garcia C."/>
            <person name="Mesa V."/>
            <person name="Sprenger R.R."/>
            <person name="Richter M."/>
            <person name="Diez M.S."/>
            <person name="Solano J."/>
            <person name="Bargiela R."/>
            <person name="Golyshina O.V."/>
            <person name="Manteca A."/>
            <person name="Ramos J.L."/>
            <person name="Gallego J.R."/>
            <person name="Llorente I."/>
            <person name="Martins Dos Santos V.A."/>
            <person name="Jensen O.N."/>
            <person name="Pelaez A.I."/>
            <person name="Sanchez J."/>
            <person name="Ferrer M."/>
        </authorList>
    </citation>
    <scope>NUCLEOTIDE SEQUENCE</scope>
</reference>
<organism evidence="2">
    <name type="scientific">mine drainage metagenome</name>
    <dbReference type="NCBI Taxonomy" id="410659"/>
    <lineage>
        <taxon>unclassified sequences</taxon>
        <taxon>metagenomes</taxon>
        <taxon>ecological metagenomes</taxon>
    </lineage>
</organism>
<feature type="domain" description="Transposase DDE" evidence="1">
    <location>
        <begin position="35"/>
        <end position="151"/>
    </location>
</feature>
<name>T1BYI4_9ZZZZ</name>